<dbReference type="SUPFAM" id="SSF103657">
    <property type="entry name" value="BAR/IMD domain-like"/>
    <property type="match status" value="1"/>
</dbReference>
<evidence type="ECO:0000256" key="1">
    <source>
        <dbReference type="SAM" id="MobiDB-lite"/>
    </source>
</evidence>
<evidence type="ECO:0008006" key="4">
    <source>
        <dbReference type="Google" id="ProtNLM"/>
    </source>
</evidence>
<dbReference type="PANTHER" id="PTHR34119:SF1">
    <property type="entry name" value="OS04G0394700 PROTEIN"/>
    <property type="match status" value="1"/>
</dbReference>
<dbReference type="EMBL" id="JAJJMB010015809">
    <property type="protein sequence ID" value="KAI3852090.1"/>
    <property type="molecule type" value="Genomic_DNA"/>
</dbReference>
<protein>
    <recommendedName>
        <fullName evidence="4">BAR domain-containing protein</fullName>
    </recommendedName>
</protein>
<keyword evidence="3" id="KW-1185">Reference proteome</keyword>
<organism evidence="2 3">
    <name type="scientific">Papaver atlanticum</name>
    <dbReference type="NCBI Taxonomy" id="357466"/>
    <lineage>
        <taxon>Eukaryota</taxon>
        <taxon>Viridiplantae</taxon>
        <taxon>Streptophyta</taxon>
        <taxon>Embryophyta</taxon>
        <taxon>Tracheophyta</taxon>
        <taxon>Spermatophyta</taxon>
        <taxon>Magnoliopsida</taxon>
        <taxon>Ranunculales</taxon>
        <taxon>Papaveraceae</taxon>
        <taxon>Papaveroideae</taxon>
        <taxon>Papaver</taxon>
    </lineage>
</organism>
<dbReference type="InterPro" id="IPR037488">
    <property type="entry name" value="At2g33490-like"/>
</dbReference>
<dbReference type="InterPro" id="IPR027267">
    <property type="entry name" value="AH/BAR_dom_sf"/>
</dbReference>
<dbReference type="Proteomes" id="UP001202328">
    <property type="component" value="Unassembled WGS sequence"/>
</dbReference>
<evidence type="ECO:0000313" key="2">
    <source>
        <dbReference type="EMBL" id="KAI3852090.1"/>
    </source>
</evidence>
<gene>
    <name evidence="2" type="ORF">MKW98_020089</name>
</gene>
<dbReference type="PANTHER" id="PTHR34119">
    <property type="entry name" value="HYDROXYPROLINE-RICH GLYCOPROTEIN-LIKE"/>
    <property type="match status" value="1"/>
</dbReference>
<accession>A0AAD4X652</accession>
<comment type="caution">
    <text evidence="2">The sequence shown here is derived from an EMBL/GenBank/DDBJ whole genome shotgun (WGS) entry which is preliminary data.</text>
</comment>
<feature type="compositionally biased region" description="Basic residues" evidence="1">
    <location>
        <begin position="25"/>
        <end position="35"/>
    </location>
</feature>
<evidence type="ECO:0000313" key="3">
    <source>
        <dbReference type="Proteomes" id="UP001202328"/>
    </source>
</evidence>
<reference evidence="2" key="1">
    <citation type="submission" date="2022-04" db="EMBL/GenBank/DDBJ databases">
        <title>A functionally conserved STORR gene fusion in Papaver species that diverged 16.8 million years ago.</title>
        <authorList>
            <person name="Catania T."/>
        </authorList>
    </citation>
    <scope>NUCLEOTIDE SEQUENCE</scope>
    <source>
        <strain evidence="2">S-188037</strain>
    </source>
</reference>
<sequence length="449" mass="50465">MMLKSSWKKLKGLALPHPRYQNHSSNKRVHNHPHHQSPSAKLLDDFTQASKDMQDMKNCNDAVLYAAAAAVNSAFVFSESHRQMGTCLLEQSALNDDGPIGNVLRMLSKVQFELQELVDSYRSHIFQTTSSEFIVNQLKTVEEMKQRCDGKRNVYQGLLASHREKSRSFNFKGESVSPQQLQAASDEYEREVISYVFRLKSLKEGQTQSLLKQAIQHHAAQINLFSKGLKSLEAIDPEVILANDYKSSDFVFEDSYGERRASLSSSGKNLRCTLPLKLRNHEKGLRDDKKESNINRASNKLPYPFLSPRIGRLHELPSPPSARNLPLVRHSASLGRSQNLYAAMEKRLTPSNAASLPMPLESDEGHRNYYIPVGDGRGYHSAPLGISEDLCATKEIPLTRSAATSYPLPMPPETTDCPRGHYIPFSDARGKSILTSFGRGRTRKDLTRK</sequence>
<name>A0AAD4X652_9MAGN</name>
<dbReference type="Gene3D" id="1.20.1270.60">
    <property type="entry name" value="Arfaptin homology (AH) domain/BAR domain"/>
    <property type="match status" value="1"/>
</dbReference>
<dbReference type="AlphaFoldDB" id="A0AAD4X652"/>
<dbReference type="CDD" id="cd07307">
    <property type="entry name" value="BAR"/>
    <property type="match status" value="1"/>
</dbReference>
<feature type="region of interest" description="Disordered" evidence="1">
    <location>
        <begin position="14"/>
        <end position="40"/>
    </location>
</feature>
<proteinExistence type="predicted"/>